<evidence type="ECO:0000256" key="1">
    <source>
        <dbReference type="SAM" id="MobiDB-lite"/>
    </source>
</evidence>
<proteinExistence type="predicted"/>
<keyword evidence="3" id="KW-1185">Reference proteome</keyword>
<evidence type="ECO:0000313" key="3">
    <source>
        <dbReference type="Proteomes" id="UP001497453"/>
    </source>
</evidence>
<dbReference type="PANTHER" id="PTHR15633">
    <property type="entry name" value="NUCLEOLAR PROTEIN 11"/>
    <property type="match status" value="1"/>
</dbReference>
<gene>
    <name evidence="2" type="ORF">GFSPODELE1_LOCUS3059</name>
</gene>
<sequence>MGSIGEPFLLSTYTQPKRHKSTSTSNANTKSSNVYASQPEASSSKFVTVAASGDGVHVLDTSTLHPAISHTLGPQVTFACPAVTRTKHVDSTQKCTTYAVIESAPELKSDERGRTVWRWDDDPLGSGAASEAQKQKQSALFSHRIAALYAHESLPDYVLLVGDQGQVTLTDLDLNVKASHQPVNEGETLVNAFIFSRDSCSFAPTRTCSRQGAVLVLVSTQGENLIIQSLSLDPDGVVIPLGTSPISSFKGTILLNISCSASGLLTILESNGTLHSFLLESPDQDSIVVNITTDPIHLRSLTVIKSTQESSSLHFNEIAILSLTASHVLLAGVTFGAAPEIILLLLDMQYSVVLASHTLNIPSSVSRSKKQGMQIRLVGGRRDHDQALLLLSPDISSAMANGASDAATLDSSARSSIFVVPIAVPKISTIANAMGRASLTAKWLGQTDSQVDAPAGDLDSSQNKLLNVMRTAMEQKRVDAADRAFFQWVTEHDASTAQKPSYLSHRFVQQILEIVFRQPKGSNATSDIPYSPKVVRTLLEKKAVTSGMLERGLLSALRPRHDWDSMVTALTSVIDIPEDDVVSFLHEVILAQQKRQPAGGEDAMQVDSSANPDLPSLRKVLSLIVVYPVTAPAMRLAIRQQLKDAEELDAILEVIVQWIEEWCSEDPRLLPEQVKKDERGITVPIYTSKPMTDLPALDKVLAFLQILLDSSALAFLSHPHSQRLIRQIFSLLEPEISFNDSIEQLRGPLEPFAKAHAKAASDVLHGTQKQDPKVDWRKRKKAAHEQAAVAIGVYQVEELVL</sequence>
<dbReference type="PANTHER" id="PTHR15633:SF2">
    <property type="entry name" value="NUCLEOLAR PROTEIN 11"/>
    <property type="match status" value="1"/>
</dbReference>
<organism evidence="2 3">
    <name type="scientific">Somion occarium</name>
    <dbReference type="NCBI Taxonomy" id="3059160"/>
    <lineage>
        <taxon>Eukaryota</taxon>
        <taxon>Fungi</taxon>
        <taxon>Dikarya</taxon>
        <taxon>Basidiomycota</taxon>
        <taxon>Agaricomycotina</taxon>
        <taxon>Agaricomycetes</taxon>
        <taxon>Polyporales</taxon>
        <taxon>Cerrenaceae</taxon>
        <taxon>Somion</taxon>
    </lineage>
</organism>
<feature type="region of interest" description="Disordered" evidence="1">
    <location>
        <begin position="11"/>
        <end position="38"/>
    </location>
</feature>
<dbReference type="InterPro" id="IPR042859">
    <property type="entry name" value="NOL11"/>
</dbReference>
<evidence type="ECO:0000313" key="2">
    <source>
        <dbReference type="EMBL" id="CAL1700236.1"/>
    </source>
</evidence>
<protein>
    <submittedName>
        <fullName evidence="2">Uncharacterized protein</fullName>
    </submittedName>
</protein>
<name>A0ABP1CX25_9APHY</name>
<feature type="compositionally biased region" description="Low complexity" evidence="1">
    <location>
        <begin position="22"/>
        <end position="33"/>
    </location>
</feature>
<dbReference type="Proteomes" id="UP001497453">
    <property type="component" value="Chromosome 2"/>
</dbReference>
<accession>A0ABP1CX25</accession>
<dbReference type="EMBL" id="OZ037945">
    <property type="protein sequence ID" value="CAL1700236.1"/>
    <property type="molecule type" value="Genomic_DNA"/>
</dbReference>
<reference evidence="3" key="1">
    <citation type="submission" date="2024-04" db="EMBL/GenBank/DDBJ databases">
        <authorList>
            <person name="Shaw F."/>
            <person name="Minotto A."/>
        </authorList>
    </citation>
    <scope>NUCLEOTIDE SEQUENCE [LARGE SCALE GENOMIC DNA]</scope>
</reference>